<organism evidence="2">
    <name type="scientific">Sipha flava</name>
    <name type="common">yellow sugarcane aphid</name>
    <dbReference type="NCBI Taxonomy" id="143950"/>
    <lineage>
        <taxon>Eukaryota</taxon>
        <taxon>Metazoa</taxon>
        <taxon>Ecdysozoa</taxon>
        <taxon>Arthropoda</taxon>
        <taxon>Hexapoda</taxon>
        <taxon>Insecta</taxon>
        <taxon>Pterygota</taxon>
        <taxon>Neoptera</taxon>
        <taxon>Paraneoptera</taxon>
        <taxon>Hemiptera</taxon>
        <taxon>Sternorrhyncha</taxon>
        <taxon>Aphidomorpha</taxon>
        <taxon>Aphidoidea</taxon>
        <taxon>Aphididae</taxon>
        <taxon>Sipha</taxon>
    </lineage>
</organism>
<proteinExistence type="predicted"/>
<name>A0A2S2QWR4_9HEMI</name>
<feature type="signal peptide" evidence="1">
    <location>
        <begin position="1"/>
        <end position="18"/>
    </location>
</feature>
<dbReference type="AlphaFoldDB" id="A0A2S2QWR4"/>
<reference evidence="2" key="1">
    <citation type="submission" date="2018-04" db="EMBL/GenBank/DDBJ databases">
        <title>Transcriptome assembly of Sipha flava.</title>
        <authorList>
            <person name="Scully E.D."/>
            <person name="Geib S.M."/>
            <person name="Palmer N.A."/>
            <person name="Koch K."/>
            <person name="Bradshaw J."/>
            <person name="Heng-Moss T."/>
            <person name="Sarath G."/>
        </authorList>
    </citation>
    <scope>NUCLEOTIDE SEQUENCE</scope>
</reference>
<feature type="chain" id="PRO_5015424372" evidence="1">
    <location>
        <begin position="19"/>
        <end position="123"/>
    </location>
</feature>
<dbReference type="EMBL" id="GGMS01012983">
    <property type="protein sequence ID" value="MBY82186.1"/>
    <property type="molecule type" value="Transcribed_RNA"/>
</dbReference>
<protein>
    <submittedName>
        <fullName evidence="2">Uncharacterized protein</fullName>
    </submittedName>
</protein>
<gene>
    <name evidence="2" type="ORF">g.178205</name>
</gene>
<evidence type="ECO:0000313" key="2">
    <source>
        <dbReference type="EMBL" id="MBY82186.1"/>
    </source>
</evidence>
<keyword evidence="1" id="KW-0732">Signal</keyword>
<evidence type="ECO:0000256" key="1">
    <source>
        <dbReference type="SAM" id="SignalP"/>
    </source>
</evidence>
<accession>A0A2S2QWR4</accession>
<sequence length="123" mass="13924">MVFGFFLLCIVFVLDIAADIVPIFVADDVVIMITIEKRLRGDYRRFDAYRFAVTQLWCATSRDSRFENWLDNGDDTDNNNSVVHLLAEQDCGAVYALSSYYANGNIVELHRASHTSVSLGYNS</sequence>